<dbReference type="CDD" id="cd00060">
    <property type="entry name" value="FHA"/>
    <property type="match status" value="1"/>
</dbReference>
<reference evidence="6" key="1">
    <citation type="journal article" date="2019" name="Int. J. Syst. Evol. Microbiol.">
        <title>The Global Catalogue of Microorganisms (GCM) 10K type strain sequencing project: providing services to taxonomists for standard genome sequencing and annotation.</title>
        <authorList>
            <consortium name="The Broad Institute Genomics Platform"/>
            <consortium name="The Broad Institute Genome Sequencing Center for Infectious Disease"/>
            <person name="Wu L."/>
            <person name="Ma J."/>
        </authorList>
    </citation>
    <scope>NUCLEOTIDE SEQUENCE [LARGE SCALE GENOMIC DNA]</scope>
    <source>
        <strain evidence="6">CGMCC 1.10759</strain>
    </source>
</reference>
<dbReference type="InterPro" id="IPR051829">
    <property type="entry name" value="Multiheme_Cytochr_ET"/>
</dbReference>
<dbReference type="Proteomes" id="UP001595904">
    <property type="component" value="Unassembled WGS sequence"/>
</dbReference>
<accession>A0ABV8SL04</accession>
<organism evidence="5 6">
    <name type="scientific">Steroidobacter flavus</name>
    <dbReference type="NCBI Taxonomy" id="1842136"/>
    <lineage>
        <taxon>Bacteria</taxon>
        <taxon>Pseudomonadati</taxon>
        <taxon>Pseudomonadota</taxon>
        <taxon>Gammaproteobacteria</taxon>
        <taxon>Steroidobacterales</taxon>
        <taxon>Steroidobacteraceae</taxon>
        <taxon>Steroidobacter</taxon>
    </lineage>
</organism>
<dbReference type="SUPFAM" id="SSF49879">
    <property type="entry name" value="SMAD/FHA domain"/>
    <property type="match status" value="1"/>
</dbReference>
<sequence length="613" mass="67966">MDALLRELREGPDGIAEYYDTEITSKALTIGSAADRNIQLLGRGIAPEHAVIVLAGSQLMLECRRGEVVRLNGKKKATARLNVGDVIELAGHRLRIAQPPPGFNAAIELQPNDRIDASAFESAFRTDLSQTWLGKRAMAWTGVVLVLLFGLALPFFVMKLHHGGMATPSWVPGDKFWNSGPLHQVHQQAIGDRCETCHQKLFQRVQDAACTECHRTTHDHIMPARLALTELGPTPRCATCHREHNEPQTFLVNSGDGMCVDCHGDPKHGFGQIEKEPVLGFGLQRHPEFKPHLLVSTTAQSGAGFTYEWKTLVAELDKAKEQSNLKFSHQQHLDPDQVLRRGDSKPMNCADCHRLEPDGEHFAPIRMEGQCSSCHELTFDPAAPDRQLPHGKPREVVLTLQDYFTRKFSDPNAGKVTRERRRLPGHDDEEETCTGAPFDCAMRSARKEIESQFTRRGCIGCHGVIDTKAPNVFERFNVIPIKFARDYFPANRFDHRSHQIQGKLTGDEACMSCHAAKKSEDASDLMVPGITKCTECHGDKAAAERVTVQCVSCHEYHPRDPSLLDVFTSGVNSRITTLFIPKAGRPQERGLGNPAGEQRSETKRTPAGELAGS</sequence>
<protein>
    <submittedName>
        <fullName evidence="5">FHA domain-containing protein</fullName>
    </submittedName>
</protein>
<feature type="region of interest" description="Disordered" evidence="2">
    <location>
        <begin position="580"/>
        <end position="613"/>
    </location>
</feature>
<name>A0ABV8SL04_9GAMM</name>
<dbReference type="Gene3D" id="2.60.200.20">
    <property type="match status" value="1"/>
</dbReference>
<evidence type="ECO:0000259" key="4">
    <source>
        <dbReference type="Pfam" id="PF00498"/>
    </source>
</evidence>
<evidence type="ECO:0000256" key="1">
    <source>
        <dbReference type="ARBA" id="ARBA00022729"/>
    </source>
</evidence>
<dbReference type="Gene3D" id="3.90.10.10">
    <property type="entry name" value="Cytochrome C3"/>
    <property type="match status" value="3"/>
</dbReference>
<keyword evidence="3" id="KW-1133">Transmembrane helix</keyword>
<feature type="transmembrane region" description="Helical" evidence="3">
    <location>
        <begin position="137"/>
        <end position="157"/>
    </location>
</feature>
<evidence type="ECO:0000256" key="2">
    <source>
        <dbReference type="SAM" id="MobiDB-lite"/>
    </source>
</evidence>
<dbReference type="CDD" id="cd08168">
    <property type="entry name" value="Cytochrom_C3"/>
    <property type="match status" value="2"/>
</dbReference>
<dbReference type="InterPro" id="IPR036280">
    <property type="entry name" value="Multihaem_cyt_sf"/>
</dbReference>
<dbReference type="PANTHER" id="PTHR35038">
    <property type="entry name" value="DISSIMILATORY SULFITE REDUCTASE SIRA"/>
    <property type="match status" value="1"/>
</dbReference>
<keyword evidence="1" id="KW-0732">Signal</keyword>
<dbReference type="InterPro" id="IPR008984">
    <property type="entry name" value="SMAD_FHA_dom_sf"/>
</dbReference>
<comment type="caution">
    <text evidence="5">The sequence shown here is derived from an EMBL/GenBank/DDBJ whole genome shotgun (WGS) entry which is preliminary data.</text>
</comment>
<keyword evidence="3" id="KW-0472">Membrane</keyword>
<dbReference type="RefSeq" id="WP_380594865.1">
    <property type="nucleotide sequence ID" value="NZ_JBHSDU010000001.1"/>
</dbReference>
<dbReference type="SUPFAM" id="SSF48695">
    <property type="entry name" value="Multiheme cytochromes"/>
    <property type="match status" value="1"/>
</dbReference>
<dbReference type="InterPro" id="IPR000253">
    <property type="entry name" value="FHA_dom"/>
</dbReference>
<dbReference type="Pfam" id="PF00498">
    <property type="entry name" value="FHA"/>
    <property type="match status" value="1"/>
</dbReference>
<evidence type="ECO:0000256" key="3">
    <source>
        <dbReference type="SAM" id="Phobius"/>
    </source>
</evidence>
<dbReference type="EMBL" id="JBHSDU010000001">
    <property type="protein sequence ID" value="MFC4308061.1"/>
    <property type="molecule type" value="Genomic_DNA"/>
</dbReference>
<keyword evidence="6" id="KW-1185">Reference proteome</keyword>
<gene>
    <name evidence="5" type="ORF">ACFPN2_03110</name>
</gene>
<proteinExistence type="predicted"/>
<evidence type="ECO:0000313" key="6">
    <source>
        <dbReference type="Proteomes" id="UP001595904"/>
    </source>
</evidence>
<evidence type="ECO:0000313" key="5">
    <source>
        <dbReference type="EMBL" id="MFC4308061.1"/>
    </source>
</evidence>
<keyword evidence="3" id="KW-0812">Transmembrane</keyword>
<feature type="domain" description="FHA" evidence="4">
    <location>
        <begin position="29"/>
        <end position="89"/>
    </location>
</feature>